<dbReference type="InParanoid" id="A0A3M0CU12"/>
<proteinExistence type="predicted"/>
<organism evidence="2 3">
    <name type="scientific">Eilatimonas milleporae</name>
    <dbReference type="NCBI Taxonomy" id="911205"/>
    <lineage>
        <taxon>Bacteria</taxon>
        <taxon>Pseudomonadati</taxon>
        <taxon>Pseudomonadota</taxon>
        <taxon>Alphaproteobacteria</taxon>
        <taxon>Kordiimonadales</taxon>
        <taxon>Kordiimonadaceae</taxon>
        <taxon>Eilatimonas</taxon>
    </lineage>
</organism>
<dbReference type="SUPFAM" id="SSF53850">
    <property type="entry name" value="Periplasmic binding protein-like II"/>
    <property type="match status" value="1"/>
</dbReference>
<gene>
    <name evidence="2" type="ORF">BXY39_0971</name>
</gene>
<evidence type="ECO:0000256" key="1">
    <source>
        <dbReference type="SAM" id="SignalP"/>
    </source>
</evidence>
<evidence type="ECO:0008006" key="4">
    <source>
        <dbReference type="Google" id="ProtNLM"/>
    </source>
</evidence>
<reference evidence="2 3" key="1">
    <citation type="submission" date="2018-10" db="EMBL/GenBank/DDBJ databases">
        <title>Genomic Encyclopedia of Archaeal and Bacterial Type Strains, Phase II (KMG-II): from individual species to whole genera.</title>
        <authorList>
            <person name="Goeker M."/>
        </authorList>
    </citation>
    <scope>NUCLEOTIDE SEQUENCE [LARGE SCALE GENOMIC DNA]</scope>
    <source>
        <strain evidence="2 3">DSM 25217</strain>
    </source>
</reference>
<keyword evidence="1" id="KW-0732">Signal</keyword>
<evidence type="ECO:0000313" key="2">
    <source>
        <dbReference type="EMBL" id="RMB12475.1"/>
    </source>
</evidence>
<dbReference type="EMBL" id="REFR01000009">
    <property type="protein sequence ID" value="RMB12475.1"/>
    <property type="molecule type" value="Genomic_DNA"/>
</dbReference>
<dbReference type="AlphaFoldDB" id="A0A3M0CU12"/>
<sequence>MCRRHRAFYKLIVFCAVFSAVKAGKSHALEPTGPIYGTAWGLTLSIDGSGFYNDYMRALLTAADTTVTYIPLPSRRARKAFAGNPGSCIFPSARAILSAPGTRDVGGLIETGPLIHVRGYIFSQADAPVLARLSDLEGRSVAFPSGAMLPRLLKGIDATLLPVPDEMDKARLLIHRRVDYISGTLPDISFVFHELGHSMPPYGKRSRLGEQPLALVCHDRPGNRRLVDRISEILPIAARTARLAARLKAVGLNPSEYLPSAAFND</sequence>
<accession>A0A3M0CU12</accession>
<feature type="signal peptide" evidence="1">
    <location>
        <begin position="1"/>
        <end position="28"/>
    </location>
</feature>
<comment type="caution">
    <text evidence="2">The sequence shown here is derived from an EMBL/GenBank/DDBJ whole genome shotgun (WGS) entry which is preliminary data.</text>
</comment>
<name>A0A3M0CU12_9PROT</name>
<dbReference type="RefSeq" id="WP_147453476.1">
    <property type="nucleotide sequence ID" value="NZ_REFR01000009.1"/>
</dbReference>
<dbReference type="OrthoDB" id="7677491at2"/>
<feature type="chain" id="PRO_5018059506" description="ABC-type amino acid transport substrate-binding protein" evidence="1">
    <location>
        <begin position="29"/>
        <end position="265"/>
    </location>
</feature>
<dbReference type="Proteomes" id="UP000271227">
    <property type="component" value="Unassembled WGS sequence"/>
</dbReference>
<dbReference type="Gene3D" id="3.40.190.10">
    <property type="entry name" value="Periplasmic binding protein-like II"/>
    <property type="match status" value="1"/>
</dbReference>
<keyword evidence="3" id="KW-1185">Reference proteome</keyword>
<protein>
    <recommendedName>
        <fullName evidence="4">ABC-type amino acid transport substrate-binding protein</fullName>
    </recommendedName>
</protein>
<evidence type="ECO:0000313" key="3">
    <source>
        <dbReference type="Proteomes" id="UP000271227"/>
    </source>
</evidence>